<name>A0AAV2YUE1_9STRA</name>
<evidence type="ECO:0000256" key="3">
    <source>
        <dbReference type="ARBA" id="ARBA00023015"/>
    </source>
</evidence>
<comment type="function">
    <text evidence="6">Component of the Mediator complex, a coactivator involved in the regulated transcription of nearly all RNA polymerase II-dependent genes. Mediator functions as a bridge to convey information from gene-specific regulatory proteins to the basal RNA polymerase II transcription machinery.</text>
</comment>
<keyword evidence="6" id="KW-0010">Activator</keyword>
<evidence type="ECO:0000256" key="4">
    <source>
        <dbReference type="ARBA" id="ARBA00023163"/>
    </source>
</evidence>
<comment type="caution">
    <text evidence="8">The sequence shown here is derived from an EMBL/GenBank/DDBJ whole genome shotgun (WGS) entry which is preliminary data.</text>
</comment>
<gene>
    <name evidence="8" type="ORF">N0F65_000842</name>
</gene>
<dbReference type="InterPro" id="IPR009244">
    <property type="entry name" value="Mediatior_Med7"/>
</dbReference>
<dbReference type="EMBL" id="DAKRPA010000101">
    <property type="protein sequence ID" value="DAZ98647.1"/>
    <property type="molecule type" value="Genomic_DNA"/>
</dbReference>
<reference evidence="8" key="2">
    <citation type="journal article" date="2023" name="Microbiol Resour">
        <title>Decontamination and Annotation of the Draft Genome Sequence of the Oomycete Lagenidium giganteum ARSEF 373.</title>
        <authorList>
            <person name="Morgan W.R."/>
            <person name="Tartar A."/>
        </authorList>
    </citation>
    <scope>NUCLEOTIDE SEQUENCE</scope>
    <source>
        <strain evidence="8">ARSEF 373</strain>
    </source>
</reference>
<feature type="compositionally biased region" description="Low complexity" evidence="7">
    <location>
        <begin position="206"/>
        <end position="221"/>
    </location>
</feature>
<feature type="region of interest" description="Disordered" evidence="7">
    <location>
        <begin position="172"/>
        <end position="221"/>
    </location>
</feature>
<evidence type="ECO:0000256" key="2">
    <source>
        <dbReference type="ARBA" id="ARBA00009994"/>
    </source>
</evidence>
<sequence length="257" mass="28713">MSQEEAGGDAPEIVSAFPKPPAFFVLYKDGVDSGPPPPDTMHPTYHMFGTPYSTEDMVPDLLQTDDRKLYLKGGDDAKEAEDSRSGDGCRMNRSLLANFVELVDILMKNPSMFNDKLNDIELLFLNMHNLINAFRPHQARETIIEMLKEQIRERKEAVQDIRRTIDESRKAVEATHADLHEIGDDARRNEEADVEMDDVKKEESDAQSNGSSAGAASQHNAQVEQSAVRAVASMQRYASALMVIFVDTERARDTADP</sequence>
<keyword evidence="4 6" id="KW-0804">Transcription</keyword>
<comment type="subunit">
    <text evidence="6">Component of the Mediator complex.</text>
</comment>
<evidence type="ECO:0000256" key="7">
    <source>
        <dbReference type="SAM" id="MobiDB-lite"/>
    </source>
</evidence>
<evidence type="ECO:0000256" key="1">
    <source>
        <dbReference type="ARBA" id="ARBA00004123"/>
    </source>
</evidence>
<dbReference type="InterPro" id="IPR044888">
    <property type="entry name" value="Mediatior_Med7_sf"/>
</dbReference>
<evidence type="ECO:0000256" key="6">
    <source>
        <dbReference type="RuleBase" id="RU364060"/>
    </source>
</evidence>
<keyword evidence="3 6" id="KW-0805">Transcription regulation</keyword>
<keyword evidence="9" id="KW-1185">Reference proteome</keyword>
<dbReference type="GO" id="GO:0016592">
    <property type="term" value="C:mediator complex"/>
    <property type="evidence" value="ECO:0007669"/>
    <property type="project" value="InterPro"/>
</dbReference>
<dbReference type="GO" id="GO:0003712">
    <property type="term" value="F:transcription coregulator activity"/>
    <property type="evidence" value="ECO:0007669"/>
    <property type="project" value="InterPro"/>
</dbReference>
<accession>A0AAV2YUE1</accession>
<dbReference type="InterPro" id="IPR037212">
    <property type="entry name" value="Med7/Med21-like"/>
</dbReference>
<dbReference type="AlphaFoldDB" id="A0AAV2YUE1"/>
<dbReference type="SUPFAM" id="SSF140718">
    <property type="entry name" value="Mediator hinge subcomplex-like"/>
    <property type="match status" value="1"/>
</dbReference>
<dbReference type="Pfam" id="PF05983">
    <property type="entry name" value="Med7"/>
    <property type="match status" value="1"/>
</dbReference>
<dbReference type="Proteomes" id="UP001146120">
    <property type="component" value="Unassembled WGS sequence"/>
</dbReference>
<feature type="compositionally biased region" description="Basic and acidic residues" evidence="7">
    <location>
        <begin position="172"/>
        <end position="204"/>
    </location>
</feature>
<dbReference type="Gene3D" id="6.10.140.200">
    <property type="match status" value="1"/>
</dbReference>
<comment type="similarity">
    <text evidence="2 6">Belongs to the Mediator complex subunit 7 family.</text>
</comment>
<dbReference type="GO" id="GO:0070847">
    <property type="term" value="C:core mediator complex"/>
    <property type="evidence" value="ECO:0007669"/>
    <property type="project" value="TreeGrafter"/>
</dbReference>
<protein>
    <recommendedName>
        <fullName evidence="6">Mediator of RNA polymerase II transcription subunit 7</fullName>
    </recommendedName>
</protein>
<keyword evidence="5 6" id="KW-0539">Nucleus</keyword>
<dbReference type="GO" id="GO:0006357">
    <property type="term" value="P:regulation of transcription by RNA polymerase II"/>
    <property type="evidence" value="ECO:0007669"/>
    <property type="project" value="InterPro"/>
</dbReference>
<comment type="subcellular location">
    <subcellularLocation>
        <location evidence="1 6">Nucleus</location>
    </subcellularLocation>
</comment>
<evidence type="ECO:0000256" key="5">
    <source>
        <dbReference type="ARBA" id="ARBA00023242"/>
    </source>
</evidence>
<evidence type="ECO:0000313" key="8">
    <source>
        <dbReference type="EMBL" id="DAZ98647.1"/>
    </source>
</evidence>
<dbReference type="PANTHER" id="PTHR21428:SF11">
    <property type="entry name" value="MEDIATOR OF RNA POLYMERASE II TRANSCRIPTION SUBUNIT 7"/>
    <property type="match status" value="1"/>
</dbReference>
<organism evidence="8 9">
    <name type="scientific">Lagenidium giganteum</name>
    <dbReference type="NCBI Taxonomy" id="4803"/>
    <lineage>
        <taxon>Eukaryota</taxon>
        <taxon>Sar</taxon>
        <taxon>Stramenopiles</taxon>
        <taxon>Oomycota</taxon>
        <taxon>Peronosporomycetes</taxon>
        <taxon>Pythiales</taxon>
        <taxon>Pythiaceae</taxon>
    </lineage>
</organism>
<proteinExistence type="inferred from homology"/>
<evidence type="ECO:0000313" key="9">
    <source>
        <dbReference type="Proteomes" id="UP001146120"/>
    </source>
</evidence>
<dbReference type="PANTHER" id="PTHR21428">
    <property type="entry name" value="MEDIATOR OF RNA POLYMERASE II TRANSCRIPTION SUBUNIT 7"/>
    <property type="match status" value="1"/>
</dbReference>
<reference evidence="8" key="1">
    <citation type="submission" date="2022-11" db="EMBL/GenBank/DDBJ databases">
        <authorList>
            <person name="Morgan W.R."/>
            <person name="Tartar A."/>
        </authorList>
    </citation>
    <scope>NUCLEOTIDE SEQUENCE</scope>
    <source>
        <strain evidence="8">ARSEF 373</strain>
    </source>
</reference>